<dbReference type="AlphaFoldDB" id="W2UZY0"/>
<protein>
    <submittedName>
        <fullName evidence="1">Uncharacterized protein</fullName>
    </submittedName>
</protein>
<name>W2UZY0_9RICK</name>
<organism evidence="1 2">
    <name type="scientific">Candidatus Xenolissoclinum pacificiensis L6</name>
    <dbReference type="NCBI Taxonomy" id="1401685"/>
    <lineage>
        <taxon>Bacteria</taxon>
        <taxon>Pseudomonadati</taxon>
        <taxon>Pseudomonadota</taxon>
        <taxon>Alphaproteobacteria</taxon>
        <taxon>Rickettsiales</taxon>
        <taxon>Anaplasmataceae</taxon>
        <taxon>Candidatus Xenolissoclinum</taxon>
    </lineage>
</organism>
<accession>W2UZY0</accession>
<gene>
    <name evidence="1" type="ORF">P857_873</name>
</gene>
<dbReference type="EMBL" id="AXCJ01000001">
    <property type="protein sequence ID" value="ETO91701.1"/>
    <property type="molecule type" value="Genomic_DNA"/>
</dbReference>
<keyword evidence="2" id="KW-1185">Reference proteome</keyword>
<reference evidence="1 2" key="1">
    <citation type="journal article" date="2013" name="PLoS ONE">
        <title>Bacterial endosymbiosis in a chordate host: long-term co-evolution and conservation of secondary metabolism.</title>
        <authorList>
            <person name="Kwan J.C."/>
            <person name="Schmidt E.W."/>
        </authorList>
    </citation>
    <scope>NUCLEOTIDE SEQUENCE [LARGE SCALE GENOMIC DNA]</scope>
    <source>
        <strain evidence="2">L6</strain>
    </source>
</reference>
<dbReference type="Proteomes" id="UP000018951">
    <property type="component" value="Unassembled WGS sequence"/>
</dbReference>
<comment type="caution">
    <text evidence="1">The sequence shown here is derived from an EMBL/GenBank/DDBJ whole genome shotgun (WGS) entry which is preliminary data.</text>
</comment>
<evidence type="ECO:0000313" key="2">
    <source>
        <dbReference type="Proteomes" id="UP000018951"/>
    </source>
</evidence>
<proteinExistence type="predicted"/>
<evidence type="ECO:0000313" key="1">
    <source>
        <dbReference type="EMBL" id="ETO91701.1"/>
    </source>
</evidence>
<sequence>MLLTGKYKSISDFLQSVEKHKIPGLIPRKVPTILRTYEEIFNILKSPYESYKKISIKRGQDIKTQKIVKCLRKSYSKYSQKKIDKAINEMLIIVMEILANSNMPKIIQCHCLVYCYHHLSYLITRCTDEKQQYFRDHLLYLSNRIYDLFPYATYRHDEQENAYRVEQGEIYISSVNKEKIGTDMLHGCIAVVIWNPNNKKAILAHILFKITNLTPLSLALSHIRDSENEPLDLRIIGSRFPKKTKDNTSDMLLKVINQLSDKNISLHQLQVFDPDQVTEFVFDTATSKITHVLPQQQYANKGLITAYSAFCDTFIVSHNKRASALLLCRENIKRIFNMKAKYIESNNHSSSGNDELNDVVWRSIITMMISELEKSIQNVVSAVSQQLDGNFRDVSHSQISQIYLGEDANIHNQYLINHIVKELSDGHDNLGNEIFNYHFPYIEEIDRYYYNNPCESMKAVELHAVCVRNYHIEKC</sequence>